<proteinExistence type="inferred from homology"/>
<dbReference type="KEGG" id="dax:FDQ92_05930"/>
<protein>
    <submittedName>
        <fullName evidence="4">Haloacid dehalogenase</fullName>
    </submittedName>
</protein>
<dbReference type="InterPro" id="IPR023214">
    <property type="entry name" value="HAD_sf"/>
</dbReference>
<organism evidence="4 5">
    <name type="scientific">Desulfoglaeba alkanexedens ALDC</name>
    <dbReference type="NCBI Taxonomy" id="980445"/>
    <lineage>
        <taxon>Bacteria</taxon>
        <taxon>Pseudomonadati</taxon>
        <taxon>Thermodesulfobacteriota</taxon>
        <taxon>Syntrophobacteria</taxon>
        <taxon>Syntrophobacterales</taxon>
        <taxon>Syntrophobacteraceae</taxon>
        <taxon>Desulfoglaeba</taxon>
    </lineage>
</organism>
<feature type="compositionally biased region" description="Basic and acidic residues" evidence="3">
    <location>
        <begin position="19"/>
        <end position="29"/>
    </location>
</feature>
<feature type="region of interest" description="Disordered" evidence="3">
    <location>
        <begin position="1"/>
        <end position="29"/>
    </location>
</feature>
<dbReference type="OrthoDB" id="5430662at2"/>
<sequence length="243" mass="27927">MKSLSDLTNRPTCVSPNRTMEKREAESGEAHLTFPARREKASAAFGHHTIDVREVAFDIDGVVADTMALFVTLARERFHLNFLTKDHLTCYDLHLCVPAARDVVDELICLTLDDEHTPLIPAMPDAVEVLTELARCGPLRFVTARIWPESMVAWLERNLPEVPRERIQVIATGDPDAKLEVLQRMNVRYFLEDRLETCHMLAKDGIQPLLFDQPWNRQWSPFPRIVAWRQFRDLIALPHGREP</sequence>
<dbReference type="InterPro" id="IPR052419">
    <property type="entry name" value="5_3-deoxyribonucleotidase-like"/>
</dbReference>
<keyword evidence="5" id="KW-1185">Reference proteome</keyword>
<dbReference type="GO" id="GO:0009264">
    <property type="term" value="P:deoxyribonucleotide catabolic process"/>
    <property type="evidence" value="ECO:0007669"/>
    <property type="project" value="InterPro"/>
</dbReference>
<dbReference type="InterPro" id="IPR036412">
    <property type="entry name" value="HAD-like_sf"/>
</dbReference>
<evidence type="ECO:0000313" key="4">
    <source>
        <dbReference type="EMBL" id="QCQ21760.1"/>
    </source>
</evidence>
<dbReference type="AlphaFoldDB" id="A0A4P8L1V2"/>
<comment type="similarity">
    <text evidence="1">Belongs to the 5'(3')-deoxyribonucleotidase family.</text>
</comment>
<evidence type="ECO:0000256" key="1">
    <source>
        <dbReference type="ARBA" id="ARBA00009589"/>
    </source>
</evidence>
<evidence type="ECO:0000256" key="2">
    <source>
        <dbReference type="PIRSR" id="PIRSR610708-1"/>
    </source>
</evidence>
<feature type="compositionally biased region" description="Polar residues" evidence="3">
    <location>
        <begin position="1"/>
        <end position="18"/>
    </location>
</feature>
<dbReference type="GO" id="GO:0008253">
    <property type="term" value="F:5'-nucleotidase activity"/>
    <property type="evidence" value="ECO:0007669"/>
    <property type="project" value="InterPro"/>
</dbReference>
<dbReference type="Pfam" id="PF06941">
    <property type="entry name" value="NT5C"/>
    <property type="match status" value="1"/>
</dbReference>
<gene>
    <name evidence="4" type="ORF">FDQ92_05930</name>
</gene>
<name>A0A4P8L1V2_9BACT</name>
<evidence type="ECO:0000313" key="5">
    <source>
        <dbReference type="Proteomes" id="UP000298602"/>
    </source>
</evidence>
<evidence type="ECO:0000256" key="3">
    <source>
        <dbReference type="SAM" id="MobiDB-lite"/>
    </source>
</evidence>
<dbReference type="EMBL" id="CP040098">
    <property type="protein sequence ID" value="QCQ21760.1"/>
    <property type="molecule type" value="Genomic_DNA"/>
</dbReference>
<reference evidence="4 5" key="1">
    <citation type="submission" date="2019-05" db="EMBL/GenBank/DDBJ databases">
        <title>The Complete Genome Sequence of the n-alkane-degrading Desulfoglaeba alkanexedens ALDC reveals multiple alkylsuccinate synthase gene clusters.</title>
        <authorList>
            <person name="Callaghan A.V."/>
            <person name="Davidova I.A."/>
            <person name="Duncan K.E."/>
            <person name="Morris B."/>
            <person name="McInerney M.J."/>
        </authorList>
    </citation>
    <scope>NUCLEOTIDE SEQUENCE [LARGE SCALE GENOMIC DNA]</scope>
    <source>
        <strain evidence="4 5">ALDC</strain>
    </source>
</reference>
<dbReference type="SUPFAM" id="SSF56784">
    <property type="entry name" value="HAD-like"/>
    <property type="match status" value="1"/>
</dbReference>
<feature type="active site" description="Proton donor" evidence="2">
    <location>
        <position position="60"/>
    </location>
</feature>
<dbReference type="Proteomes" id="UP000298602">
    <property type="component" value="Chromosome"/>
</dbReference>
<feature type="active site" description="Nucleophile" evidence="2">
    <location>
        <position position="58"/>
    </location>
</feature>
<reference evidence="4 5" key="2">
    <citation type="submission" date="2019-05" db="EMBL/GenBank/DDBJ databases">
        <authorList>
            <person name="Suflita J.M."/>
            <person name="Marks C.R."/>
        </authorList>
    </citation>
    <scope>NUCLEOTIDE SEQUENCE [LARGE SCALE GENOMIC DNA]</scope>
    <source>
        <strain evidence="4 5">ALDC</strain>
    </source>
</reference>
<dbReference type="Gene3D" id="3.40.50.1000">
    <property type="entry name" value="HAD superfamily/HAD-like"/>
    <property type="match status" value="1"/>
</dbReference>
<dbReference type="PANTHER" id="PTHR35134">
    <property type="entry name" value="NUCLEOTIDASE YQFW-RELATED"/>
    <property type="match status" value="1"/>
</dbReference>
<dbReference type="InterPro" id="IPR010708">
    <property type="entry name" value="5'(3')-deoxyribonucleotidase"/>
</dbReference>
<accession>A0A4P8L1V2</accession>
<dbReference type="PANTHER" id="PTHR35134:SF2">
    <property type="entry name" value="NUCLEOTIDASE YQFW-RELATED"/>
    <property type="match status" value="1"/>
</dbReference>